<feature type="transmembrane region" description="Helical" evidence="6">
    <location>
        <begin position="114"/>
        <end position="133"/>
    </location>
</feature>
<proteinExistence type="predicted"/>
<keyword evidence="8" id="KW-1185">Reference proteome</keyword>
<dbReference type="SUPFAM" id="SSF103481">
    <property type="entry name" value="Multidrug resistance efflux transporter EmrE"/>
    <property type="match status" value="1"/>
</dbReference>
<evidence type="ECO:0000313" key="7">
    <source>
        <dbReference type="EMBL" id="BCX49526.1"/>
    </source>
</evidence>
<accession>A0ABN6H7A4</accession>
<evidence type="ECO:0000256" key="5">
    <source>
        <dbReference type="ARBA" id="ARBA00023136"/>
    </source>
</evidence>
<feature type="transmembrane region" description="Helical" evidence="6">
    <location>
        <begin position="21"/>
        <end position="43"/>
    </location>
</feature>
<keyword evidence="2" id="KW-1003">Cell membrane</keyword>
<feature type="transmembrane region" description="Helical" evidence="6">
    <location>
        <begin position="170"/>
        <end position="190"/>
    </location>
</feature>
<feature type="transmembrane region" description="Helical" evidence="6">
    <location>
        <begin position="202"/>
        <end position="223"/>
    </location>
</feature>
<dbReference type="InterPro" id="IPR037185">
    <property type="entry name" value="EmrE-like"/>
</dbReference>
<evidence type="ECO:0000313" key="8">
    <source>
        <dbReference type="Proteomes" id="UP001374893"/>
    </source>
</evidence>
<feature type="transmembrane region" description="Helical" evidence="6">
    <location>
        <begin position="229"/>
        <end position="251"/>
    </location>
</feature>
<reference evidence="7 8" key="1">
    <citation type="submission" date="2021-06" db="EMBL/GenBank/DDBJ databases">
        <title>Complete genome of Haloferula helveola possessing various polysaccharide degrading enzymes.</title>
        <authorList>
            <person name="Takami H."/>
            <person name="Huang C."/>
            <person name="Hamasaki K."/>
        </authorList>
    </citation>
    <scope>NUCLEOTIDE SEQUENCE [LARGE SCALE GENOMIC DNA]</scope>
    <source>
        <strain evidence="7 8">CN-1</strain>
    </source>
</reference>
<evidence type="ECO:0000256" key="6">
    <source>
        <dbReference type="SAM" id="Phobius"/>
    </source>
</evidence>
<dbReference type="PANTHER" id="PTHR32322">
    <property type="entry name" value="INNER MEMBRANE TRANSPORTER"/>
    <property type="match status" value="1"/>
</dbReference>
<comment type="subcellular location">
    <subcellularLocation>
        <location evidence="1">Endomembrane system</location>
        <topology evidence="1">Multi-pass membrane protein</topology>
    </subcellularLocation>
</comment>
<protein>
    <submittedName>
        <fullName evidence="7">Drug/metabolite transporter (DMT) superfamily protein</fullName>
    </submittedName>
</protein>
<dbReference type="Proteomes" id="UP001374893">
    <property type="component" value="Chromosome"/>
</dbReference>
<evidence type="ECO:0000256" key="1">
    <source>
        <dbReference type="ARBA" id="ARBA00004127"/>
    </source>
</evidence>
<name>A0ABN6H7A4_9BACT</name>
<dbReference type="EMBL" id="AP024702">
    <property type="protein sequence ID" value="BCX49526.1"/>
    <property type="molecule type" value="Genomic_DNA"/>
</dbReference>
<gene>
    <name evidence="7" type="ORF">HAHE_34340</name>
</gene>
<evidence type="ECO:0000256" key="4">
    <source>
        <dbReference type="ARBA" id="ARBA00022989"/>
    </source>
</evidence>
<keyword evidence="3 6" id="KW-0812">Transmembrane</keyword>
<sequence length="309" mass="32237">MGRGSLDGVEGDHRWIRVLPPVLLCAGLWGSAFPAIKTVYGLWEEAGIDAGPIEFWWFAGVRFVLAGTLLLIVAKRPVREFRATPKLRLLGFSLTQTFGQYLFFYLAIAVASGSLTGLLTATGSFWWMVLAPLMAGAPRPSGMQWVAIAIGGVGVTLATAAPGAGAGQPVLGATLMVLATGLGAVGLIQFGRMRETIGARAATGYSLLGGGLLLLIAGAPAFVEAGRLMTPGVMLLTLWLAVVSASAFGLWNHLSTKHPVPLLAGYRFLIPLAGMTESLLLLEGESAGWGLLAGAALVVGSLVMAQRVR</sequence>
<keyword evidence="4 6" id="KW-1133">Transmembrane helix</keyword>
<feature type="transmembrane region" description="Helical" evidence="6">
    <location>
        <begin position="87"/>
        <end position="108"/>
    </location>
</feature>
<feature type="transmembrane region" description="Helical" evidence="6">
    <location>
        <begin position="55"/>
        <end position="75"/>
    </location>
</feature>
<organism evidence="7 8">
    <name type="scientific">Haloferula helveola</name>
    <dbReference type="NCBI Taxonomy" id="490095"/>
    <lineage>
        <taxon>Bacteria</taxon>
        <taxon>Pseudomonadati</taxon>
        <taxon>Verrucomicrobiota</taxon>
        <taxon>Verrucomicrobiia</taxon>
        <taxon>Verrucomicrobiales</taxon>
        <taxon>Verrucomicrobiaceae</taxon>
        <taxon>Haloferula</taxon>
    </lineage>
</organism>
<dbReference type="InterPro" id="IPR050638">
    <property type="entry name" value="AA-Vitamin_Transporters"/>
</dbReference>
<feature type="transmembrane region" description="Helical" evidence="6">
    <location>
        <begin position="263"/>
        <end position="281"/>
    </location>
</feature>
<feature type="transmembrane region" description="Helical" evidence="6">
    <location>
        <begin position="145"/>
        <end position="164"/>
    </location>
</feature>
<keyword evidence="5 6" id="KW-0472">Membrane</keyword>
<evidence type="ECO:0000256" key="2">
    <source>
        <dbReference type="ARBA" id="ARBA00022475"/>
    </source>
</evidence>
<dbReference type="PANTHER" id="PTHR32322:SF18">
    <property type="entry name" value="S-ADENOSYLMETHIONINE_S-ADENOSYLHOMOCYSTEINE TRANSPORTER"/>
    <property type="match status" value="1"/>
</dbReference>
<feature type="transmembrane region" description="Helical" evidence="6">
    <location>
        <begin position="287"/>
        <end position="305"/>
    </location>
</feature>
<evidence type="ECO:0000256" key="3">
    <source>
        <dbReference type="ARBA" id="ARBA00022692"/>
    </source>
</evidence>